<dbReference type="SUPFAM" id="SSF56112">
    <property type="entry name" value="Protein kinase-like (PK-like)"/>
    <property type="match status" value="1"/>
</dbReference>
<dbReference type="InterPro" id="IPR052961">
    <property type="entry name" value="Oxido-Kinase-like_Enzymes"/>
</dbReference>
<dbReference type="InterPro" id="IPR015897">
    <property type="entry name" value="CHK_kinase-like"/>
</dbReference>
<feature type="domain" description="CHK kinase-like" evidence="1">
    <location>
        <begin position="1"/>
        <end position="98"/>
    </location>
</feature>
<dbReference type="Proteomes" id="UP000053676">
    <property type="component" value="Unassembled WGS sequence"/>
</dbReference>
<dbReference type="AlphaFoldDB" id="W2TGR7"/>
<protein>
    <recommendedName>
        <fullName evidence="1">CHK kinase-like domain-containing protein</fullName>
    </recommendedName>
</protein>
<dbReference type="OrthoDB" id="5813109at2759"/>
<keyword evidence="3" id="KW-1185">Reference proteome</keyword>
<dbReference type="SMART" id="SM00587">
    <property type="entry name" value="CHK"/>
    <property type="match status" value="1"/>
</dbReference>
<sequence>MAEELVALELTSTMNDELGMKDVFVHGDLWSTNMLWRKTASGRTQLGGIVDYQMSHFGCAAVDLCRAFISTMSGKDRRENWERLVEEFHGYLIEYCKEELPFTIEQVKESYRRLFPISGLLLLEAFGPIAKNVENVPETKMSAISYITRQVGKEAFQ</sequence>
<dbReference type="KEGG" id="nai:NECAME_08786"/>
<reference evidence="3" key="1">
    <citation type="journal article" date="2014" name="Nat. Genet.">
        <title>Genome of the human hookworm Necator americanus.</title>
        <authorList>
            <person name="Tang Y.T."/>
            <person name="Gao X."/>
            <person name="Rosa B.A."/>
            <person name="Abubucker S."/>
            <person name="Hallsworth-Pepin K."/>
            <person name="Martin J."/>
            <person name="Tyagi R."/>
            <person name="Heizer E."/>
            <person name="Zhang X."/>
            <person name="Bhonagiri-Palsikar V."/>
            <person name="Minx P."/>
            <person name="Warren W.C."/>
            <person name="Wang Q."/>
            <person name="Zhan B."/>
            <person name="Hotez P.J."/>
            <person name="Sternberg P.W."/>
            <person name="Dougall A."/>
            <person name="Gaze S.T."/>
            <person name="Mulvenna J."/>
            <person name="Sotillo J."/>
            <person name="Ranganathan S."/>
            <person name="Rabelo E.M."/>
            <person name="Wilson R.K."/>
            <person name="Felgner P.L."/>
            <person name="Bethony J."/>
            <person name="Hawdon J.M."/>
            <person name="Gasser R.B."/>
            <person name="Loukas A."/>
            <person name="Mitreva M."/>
        </authorList>
    </citation>
    <scope>NUCLEOTIDE SEQUENCE [LARGE SCALE GENOMIC DNA]</scope>
</reference>
<name>W2TGR7_NECAM</name>
<dbReference type="EMBL" id="KI658873">
    <property type="protein sequence ID" value="ETN81033.1"/>
    <property type="molecule type" value="Genomic_DNA"/>
</dbReference>
<evidence type="ECO:0000259" key="1">
    <source>
        <dbReference type="SMART" id="SM00587"/>
    </source>
</evidence>
<dbReference type="InterPro" id="IPR011009">
    <property type="entry name" value="Kinase-like_dom_sf"/>
</dbReference>
<organism evidence="2 3">
    <name type="scientific">Necator americanus</name>
    <name type="common">Human hookworm</name>
    <dbReference type="NCBI Taxonomy" id="51031"/>
    <lineage>
        <taxon>Eukaryota</taxon>
        <taxon>Metazoa</taxon>
        <taxon>Ecdysozoa</taxon>
        <taxon>Nematoda</taxon>
        <taxon>Chromadorea</taxon>
        <taxon>Rhabditida</taxon>
        <taxon>Rhabditina</taxon>
        <taxon>Rhabditomorpha</taxon>
        <taxon>Strongyloidea</taxon>
        <taxon>Ancylostomatidae</taxon>
        <taxon>Bunostominae</taxon>
        <taxon>Necator</taxon>
    </lineage>
</organism>
<proteinExistence type="predicted"/>
<dbReference type="Gene3D" id="3.90.1200.10">
    <property type="match status" value="1"/>
</dbReference>
<accession>W2TGR7</accession>
<gene>
    <name evidence="2" type="ORF">NECAME_08786</name>
</gene>
<dbReference type="InterPro" id="IPR012877">
    <property type="entry name" value="Dhs-27"/>
</dbReference>
<dbReference type="Pfam" id="PF07914">
    <property type="entry name" value="DUF1679"/>
    <property type="match status" value="1"/>
</dbReference>
<dbReference type="PANTHER" id="PTHR23020">
    <property type="entry name" value="UNCHARACTERIZED NUCLEAR HORMONE RECEPTOR-RELATED"/>
    <property type="match status" value="1"/>
</dbReference>
<evidence type="ECO:0000313" key="2">
    <source>
        <dbReference type="EMBL" id="ETN81033.1"/>
    </source>
</evidence>
<evidence type="ECO:0000313" key="3">
    <source>
        <dbReference type="Proteomes" id="UP000053676"/>
    </source>
</evidence>
<dbReference type="PANTHER" id="PTHR23020:SF8">
    <property type="entry name" value="CHK KINASE-LIKE DOMAIN-CONTAINING PROTEIN"/>
    <property type="match status" value="1"/>
</dbReference>